<dbReference type="Pfam" id="PF22660">
    <property type="entry name" value="RS_preATP-grasp-like"/>
    <property type="match status" value="1"/>
</dbReference>
<dbReference type="PANTHER" id="PTHR11609:SF5">
    <property type="entry name" value="PHOSPHORIBOSYLAMINOIMIDAZOLE CARBOXYLASE"/>
    <property type="match status" value="1"/>
</dbReference>
<dbReference type="InterPro" id="IPR011761">
    <property type="entry name" value="ATP-grasp"/>
</dbReference>
<comment type="function">
    <text evidence="5">Catalyzes the ATP-dependent conversion of 5-aminoimidazole ribonucleotide (AIR) and HCO(3)- to N5-carboxyaminoimidazole ribonucleotide (N5-CAIR).</text>
</comment>
<feature type="binding site" evidence="4">
    <location>
        <position position="103"/>
    </location>
    <ligand>
        <name>ATP</name>
        <dbReference type="ChEBI" id="CHEBI:30616"/>
    </ligand>
</feature>
<proteinExistence type="inferred from homology"/>
<dbReference type="InterPro" id="IPR003135">
    <property type="entry name" value="ATP-grasp_carboxylate-amine"/>
</dbReference>
<feature type="binding site" evidence="4">
    <location>
        <begin position="176"/>
        <end position="179"/>
    </location>
    <ligand>
        <name>ATP</name>
        <dbReference type="ChEBI" id="CHEBI:30616"/>
    </ligand>
</feature>
<gene>
    <name evidence="4 5" type="primary">purK</name>
    <name evidence="7" type="ORF">K3148_04930</name>
</gene>
<keyword evidence="1 4" id="KW-0547">Nucleotide-binding</keyword>
<feature type="binding site" evidence="4">
    <location>
        <position position="184"/>
    </location>
    <ligand>
        <name>ATP</name>
        <dbReference type="ChEBI" id="CHEBI:30616"/>
    </ligand>
</feature>
<dbReference type="Pfam" id="PF17769">
    <property type="entry name" value="PurK_C"/>
    <property type="match status" value="1"/>
</dbReference>
<dbReference type="NCBIfam" id="TIGR01161">
    <property type="entry name" value="purK"/>
    <property type="match status" value="1"/>
</dbReference>
<comment type="similarity">
    <text evidence="4 5">Belongs to the PurK/PurT family.</text>
</comment>
<dbReference type="SUPFAM" id="SSF51246">
    <property type="entry name" value="Rudiment single hybrid motif"/>
    <property type="match status" value="1"/>
</dbReference>
<dbReference type="Gene3D" id="3.30.1490.20">
    <property type="entry name" value="ATP-grasp fold, A domain"/>
    <property type="match status" value="1"/>
</dbReference>
<keyword evidence="4 5" id="KW-0436">Ligase</keyword>
<evidence type="ECO:0000256" key="5">
    <source>
        <dbReference type="RuleBase" id="RU361200"/>
    </source>
</evidence>
<protein>
    <recommendedName>
        <fullName evidence="4 5">N5-carboxyaminoimidazole ribonucleotide synthase</fullName>
        <shortName evidence="4 5">N5-CAIR synthase</shortName>
        <ecNumber evidence="4 5">6.3.4.18</ecNumber>
    </recommendedName>
    <alternativeName>
        <fullName evidence="4 5">5-(carboxyamino)imidazole ribonucleotide synthetase</fullName>
    </alternativeName>
</protein>
<keyword evidence="3 4" id="KW-0067">ATP-binding</keyword>
<dbReference type="PROSITE" id="PS50975">
    <property type="entry name" value="ATP_GRASP"/>
    <property type="match status" value="1"/>
</dbReference>
<dbReference type="InterPro" id="IPR013815">
    <property type="entry name" value="ATP_grasp_subdomain_1"/>
</dbReference>
<comment type="subunit">
    <text evidence="4 5">Homodimer.</text>
</comment>
<dbReference type="PANTHER" id="PTHR11609">
    <property type="entry name" value="PURINE BIOSYNTHESIS PROTEIN 6/7, PUR6/7"/>
    <property type="match status" value="1"/>
</dbReference>
<dbReference type="Pfam" id="PF02222">
    <property type="entry name" value="ATP-grasp"/>
    <property type="match status" value="1"/>
</dbReference>
<dbReference type="EC" id="6.3.4.18" evidence="4 5"/>
<accession>A0ABX8ZUB0</accession>
<feature type="binding site" evidence="4">
    <location>
        <begin position="261"/>
        <end position="262"/>
    </location>
    <ligand>
        <name>ATP</name>
        <dbReference type="ChEBI" id="CHEBI:30616"/>
    </ligand>
</feature>
<feature type="binding site" evidence="4">
    <location>
        <position position="207"/>
    </location>
    <ligand>
        <name>ATP</name>
        <dbReference type="ChEBI" id="CHEBI:30616"/>
    </ligand>
</feature>
<dbReference type="NCBIfam" id="NF004676">
    <property type="entry name" value="PRK06019.1-2"/>
    <property type="match status" value="1"/>
</dbReference>
<dbReference type="GO" id="GO:0034028">
    <property type="term" value="F:5-(carboxyamino)imidazole ribonucleotide synthase activity"/>
    <property type="evidence" value="ECO:0007669"/>
    <property type="project" value="UniProtKB-EC"/>
</dbReference>
<sequence>MLKRGSTIGILGGGQLGRMMAMSAAQLGYRCIGYAPEGDNVMSAVCDGFVTAEWDDEAALAGFAAQCDVVTWEFENVPVTTARAIPAEKIFPDPIALETAQDRLTEKRFIEGLGGKPAAYDKVDSTNDLITAVDRYGAPGILKTRRDGYDGKGQWRIMSVREAQALRVPDVPCVYEGFVEFDAEFSVILVRTQDGEIRFWDSTRNIHESGILAASRYPAGAEIEHHVAHARELARKVADALKYVGVLTLEFFATHEGPVFNEMAPRVHNSGHWTIEGAATSQFENHIRAVAGLPLGDTRTTAAAVEMRNILGSEIDGAAAKLSDSRVHLHDYGKAEASEGRKMGHITQISRDTRA</sequence>
<dbReference type="InterPro" id="IPR011054">
    <property type="entry name" value="Rudment_hybrid_motif"/>
</dbReference>
<evidence type="ECO:0000256" key="4">
    <source>
        <dbReference type="HAMAP-Rule" id="MF_01928"/>
    </source>
</evidence>
<organism evidence="7 8">
    <name type="scientific">Qipengyuania aurantiaca</name>
    <dbReference type="NCBI Taxonomy" id="2867233"/>
    <lineage>
        <taxon>Bacteria</taxon>
        <taxon>Pseudomonadati</taxon>
        <taxon>Pseudomonadota</taxon>
        <taxon>Alphaproteobacteria</taxon>
        <taxon>Sphingomonadales</taxon>
        <taxon>Erythrobacteraceae</taxon>
        <taxon>Qipengyuania</taxon>
    </lineage>
</organism>
<dbReference type="NCBIfam" id="NF004679">
    <property type="entry name" value="PRK06019.1-5"/>
    <property type="match status" value="1"/>
</dbReference>
<dbReference type="InterPro" id="IPR005875">
    <property type="entry name" value="PurK"/>
</dbReference>
<evidence type="ECO:0000256" key="3">
    <source>
        <dbReference type="ARBA" id="ARBA00022840"/>
    </source>
</evidence>
<comment type="catalytic activity">
    <reaction evidence="4 5">
        <text>5-amino-1-(5-phospho-beta-D-ribosyl)imidazole + hydrogencarbonate + ATP = 5-carboxyamino-1-(5-phospho-D-ribosyl)imidazole + ADP + phosphate + 2 H(+)</text>
        <dbReference type="Rhea" id="RHEA:19317"/>
        <dbReference type="ChEBI" id="CHEBI:15378"/>
        <dbReference type="ChEBI" id="CHEBI:17544"/>
        <dbReference type="ChEBI" id="CHEBI:30616"/>
        <dbReference type="ChEBI" id="CHEBI:43474"/>
        <dbReference type="ChEBI" id="CHEBI:58730"/>
        <dbReference type="ChEBI" id="CHEBI:137981"/>
        <dbReference type="ChEBI" id="CHEBI:456216"/>
        <dbReference type="EC" id="6.3.4.18"/>
    </reaction>
</comment>
<comment type="pathway">
    <text evidence="4 5">Purine metabolism; IMP biosynthesis via de novo pathway; 5-amino-1-(5-phospho-D-ribosyl)imidazole-4-carboxylate from 5-amino-1-(5-phospho-D-ribosyl)imidazole (N5-CAIR route): step 1/2.</text>
</comment>
<dbReference type="InterPro" id="IPR016185">
    <property type="entry name" value="PreATP-grasp_dom_sf"/>
</dbReference>
<evidence type="ECO:0000313" key="7">
    <source>
        <dbReference type="EMBL" id="QZD90738.1"/>
    </source>
</evidence>
<dbReference type="HAMAP" id="MF_01928">
    <property type="entry name" value="PurK"/>
    <property type="match status" value="1"/>
</dbReference>
<reference evidence="7 8" key="1">
    <citation type="submission" date="2021-08" db="EMBL/GenBank/DDBJ databases">
        <title>Comparative Genomics Analysis of the Genus Qipengyuania Reveals Extensive Genetic Diversity and Metabolic Versatility, Including the Description of Fifteen Novel Species.</title>
        <authorList>
            <person name="Liu Y."/>
        </authorList>
    </citation>
    <scope>NUCLEOTIDE SEQUENCE [LARGE SCALE GENOMIC DNA]</scope>
    <source>
        <strain evidence="7 8">1NDH13</strain>
    </source>
</reference>
<dbReference type="Proteomes" id="UP000824281">
    <property type="component" value="Chromosome"/>
</dbReference>
<evidence type="ECO:0000256" key="1">
    <source>
        <dbReference type="ARBA" id="ARBA00022741"/>
    </source>
</evidence>
<feature type="binding site" evidence="4">
    <location>
        <begin position="148"/>
        <end position="154"/>
    </location>
    <ligand>
        <name>ATP</name>
        <dbReference type="ChEBI" id="CHEBI:30616"/>
    </ligand>
</feature>
<evidence type="ECO:0000256" key="2">
    <source>
        <dbReference type="ARBA" id="ARBA00022755"/>
    </source>
</evidence>
<dbReference type="Gene3D" id="3.40.50.20">
    <property type="match status" value="1"/>
</dbReference>
<dbReference type="InterPro" id="IPR054350">
    <property type="entry name" value="PurT/PurK_preATP-grasp"/>
</dbReference>
<evidence type="ECO:0000259" key="6">
    <source>
        <dbReference type="PROSITE" id="PS50975"/>
    </source>
</evidence>
<dbReference type="InterPro" id="IPR040686">
    <property type="entry name" value="PurK_C"/>
</dbReference>
<keyword evidence="8" id="KW-1185">Reference proteome</keyword>
<dbReference type="SUPFAM" id="SSF52440">
    <property type="entry name" value="PreATP-grasp domain"/>
    <property type="match status" value="1"/>
</dbReference>
<feature type="domain" description="ATP-grasp" evidence="6">
    <location>
        <begin position="107"/>
        <end position="291"/>
    </location>
</feature>
<dbReference type="SUPFAM" id="SSF56059">
    <property type="entry name" value="Glutathione synthetase ATP-binding domain-like"/>
    <property type="match status" value="1"/>
</dbReference>
<keyword evidence="2 4" id="KW-0658">Purine biosynthesis</keyword>
<feature type="binding site" evidence="4">
    <location>
        <position position="143"/>
    </location>
    <ligand>
        <name>ATP</name>
        <dbReference type="ChEBI" id="CHEBI:30616"/>
    </ligand>
</feature>
<dbReference type="Gene3D" id="3.30.470.20">
    <property type="entry name" value="ATP-grasp fold, B domain"/>
    <property type="match status" value="1"/>
</dbReference>
<dbReference type="RefSeq" id="WP_221426200.1">
    <property type="nucleotide sequence ID" value="NZ_CP081295.1"/>
</dbReference>
<dbReference type="EMBL" id="CP081295">
    <property type="protein sequence ID" value="QZD90738.1"/>
    <property type="molecule type" value="Genomic_DNA"/>
</dbReference>
<comment type="function">
    <text evidence="4">Catalyzes the ATP-dependent conversion of 5-aminoimidazole ribonucleotide (AIR) and HCO(3)(-) to N5-carboxyaminoimidazole ribonucleotide (N5-CAIR).</text>
</comment>
<name>A0ABX8ZUB0_9SPHN</name>
<evidence type="ECO:0000313" key="8">
    <source>
        <dbReference type="Proteomes" id="UP000824281"/>
    </source>
</evidence>